<dbReference type="InterPro" id="IPR025391">
    <property type="entry name" value="DUF4123"/>
</dbReference>
<name>A0A4R6QI18_9BURK</name>
<evidence type="ECO:0000313" key="2">
    <source>
        <dbReference type="EMBL" id="TDP62851.1"/>
    </source>
</evidence>
<dbReference type="AlphaFoldDB" id="A0A4R6QI18"/>
<accession>A0A4R6QI18</accession>
<sequence>MTTTEPTLIPLPALAPAQHKAQLWADDSQQVFAVVMGDRVPDLSARLAEADVIDHDCLLPGALEPDLQRRAPYLVHLKRESAFTDWLLFEASAGLGPWGVLVCSPAKRLFLRSHLRGLLQARIPGGQQIALDWMDPQILQILLPLFDAAALSAFMGPVQSYVIAGTDHWFTASLNLGQLQSRSVPLAKAA</sequence>
<dbReference type="InParanoid" id="A0A4R6QI18"/>
<evidence type="ECO:0000259" key="1">
    <source>
        <dbReference type="Pfam" id="PF13503"/>
    </source>
</evidence>
<comment type="caution">
    <text evidence="2">The sequence shown here is derived from an EMBL/GenBank/DDBJ whole genome shotgun (WGS) entry which is preliminary data.</text>
</comment>
<feature type="domain" description="DUF4123" evidence="1">
    <location>
        <begin position="32"/>
        <end position="152"/>
    </location>
</feature>
<keyword evidence="3" id="KW-1185">Reference proteome</keyword>
<gene>
    <name evidence="2" type="ORF">DES47_106146</name>
</gene>
<evidence type="ECO:0000313" key="3">
    <source>
        <dbReference type="Proteomes" id="UP000295361"/>
    </source>
</evidence>
<dbReference type="Pfam" id="PF13503">
    <property type="entry name" value="DUF4123"/>
    <property type="match status" value="1"/>
</dbReference>
<reference evidence="2 3" key="1">
    <citation type="submission" date="2019-03" db="EMBL/GenBank/DDBJ databases">
        <title>Genomic Encyclopedia of Type Strains, Phase IV (KMG-IV): sequencing the most valuable type-strain genomes for metagenomic binning, comparative biology and taxonomic classification.</title>
        <authorList>
            <person name="Goeker M."/>
        </authorList>
    </citation>
    <scope>NUCLEOTIDE SEQUENCE [LARGE SCALE GENOMIC DNA]</scope>
    <source>
        <strain evidence="2 3">DSM 16998</strain>
    </source>
</reference>
<organism evidence="2 3">
    <name type="scientific">Roseateles toxinivorans</name>
    <dbReference type="NCBI Taxonomy" id="270368"/>
    <lineage>
        <taxon>Bacteria</taxon>
        <taxon>Pseudomonadati</taxon>
        <taxon>Pseudomonadota</taxon>
        <taxon>Betaproteobacteria</taxon>
        <taxon>Burkholderiales</taxon>
        <taxon>Sphaerotilaceae</taxon>
        <taxon>Roseateles</taxon>
    </lineage>
</organism>
<dbReference type="Proteomes" id="UP000295361">
    <property type="component" value="Unassembled WGS sequence"/>
</dbReference>
<protein>
    <submittedName>
        <fullName evidence="2">Uncharacterized protein DUF4123</fullName>
    </submittedName>
</protein>
<dbReference type="RefSeq" id="WP_133702868.1">
    <property type="nucleotide sequence ID" value="NZ_SNXS01000006.1"/>
</dbReference>
<dbReference type="OrthoDB" id="8894104at2"/>
<proteinExistence type="predicted"/>
<dbReference type="EMBL" id="SNXS01000006">
    <property type="protein sequence ID" value="TDP62851.1"/>
    <property type="molecule type" value="Genomic_DNA"/>
</dbReference>